<keyword evidence="1" id="KW-0812">Transmembrane</keyword>
<dbReference type="EMBL" id="MLJW01005446">
    <property type="protein sequence ID" value="OIQ68212.1"/>
    <property type="molecule type" value="Genomic_DNA"/>
</dbReference>
<feature type="transmembrane region" description="Helical" evidence="1">
    <location>
        <begin position="28"/>
        <end position="45"/>
    </location>
</feature>
<evidence type="ECO:0000256" key="1">
    <source>
        <dbReference type="SAM" id="Phobius"/>
    </source>
</evidence>
<evidence type="ECO:0000313" key="2">
    <source>
        <dbReference type="EMBL" id="OIQ68212.1"/>
    </source>
</evidence>
<dbReference type="AlphaFoldDB" id="A0A1J5PKW2"/>
<keyword evidence="1" id="KW-1133">Transmembrane helix</keyword>
<name>A0A1J5PKW2_9ZZZZ</name>
<reference evidence="2" key="1">
    <citation type="submission" date="2016-10" db="EMBL/GenBank/DDBJ databases">
        <title>Sequence of Gallionella enrichment culture.</title>
        <authorList>
            <person name="Poehlein A."/>
            <person name="Muehling M."/>
            <person name="Daniel R."/>
        </authorList>
    </citation>
    <scope>NUCLEOTIDE SEQUENCE</scope>
</reference>
<protein>
    <submittedName>
        <fullName evidence="2">Uncharacterized protein</fullName>
    </submittedName>
</protein>
<gene>
    <name evidence="2" type="ORF">GALL_502010</name>
</gene>
<proteinExistence type="predicted"/>
<keyword evidence="1" id="KW-0472">Membrane</keyword>
<comment type="caution">
    <text evidence="2">The sequence shown here is derived from an EMBL/GenBank/DDBJ whole genome shotgun (WGS) entry which is preliminary data.</text>
</comment>
<accession>A0A1J5PKW2</accession>
<organism evidence="2">
    <name type="scientific">mine drainage metagenome</name>
    <dbReference type="NCBI Taxonomy" id="410659"/>
    <lineage>
        <taxon>unclassified sequences</taxon>
        <taxon>metagenomes</taxon>
        <taxon>ecological metagenomes</taxon>
    </lineage>
</organism>
<sequence>MHAVSQNCQTVEAVPLSPTDRRQSPSTAFVQILLFVIAALVLVEAHDRVGQVLRLERRQFGVVEIQFQRGDRIIEVCRL</sequence>